<name>A0ABX4MBQ3_9ACTO</name>
<dbReference type="EMBL" id="MTPX02000039">
    <property type="protein sequence ID" value="PHP52904.1"/>
    <property type="molecule type" value="Genomic_DNA"/>
</dbReference>
<sequence>MRRVFTGCLLVVLLATAGFGGWLWWTRPLTREVPLPDRIATDDGLYAQIHSSIPPIETDDGRLQSSSMRSENHEWIGVLKWVRRDGTEEIFELRLGETAHIDSLGTVTLLGVNPKPLIPDYNDGGWTYKVYIVLDPGVEIIR</sequence>
<evidence type="ECO:0000313" key="1">
    <source>
        <dbReference type="EMBL" id="PHP52904.1"/>
    </source>
</evidence>
<comment type="caution">
    <text evidence="1">The sequence shown here is derived from an EMBL/GenBank/DDBJ whole genome shotgun (WGS) entry which is preliminary data.</text>
</comment>
<accession>A0ABX4MBQ3</accession>
<organism evidence="1 2">
    <name type="scientific">Actinomyces ruminis</name>
    <dbReference type="NCBI Taxonomy" id="1937003"/>
    <lineage>
        <taxon>Bacteria</taxon>
        <taxon>Bacillati</taxon>
        <taxon>Actinomycetota</taxon>
        <taxon>Actinomycetes</taxon>
        <taxon>Actinomycetales</taxon>
        <taxon>Actinomycetaceae</taxon>
        <taxon>Actinomyces</taxon>
    </lineage>
</organism>
<proteinExistence type="predicted"/>
<gene>
    <name evidence="1" type="ORF">BW737_006505</name>
</gene>
<evidence type="ECO:0000313" key="2">
    <source>
        <dbReference type="Proteomes" id="UP000194577"/>
    </source>
</evidence>
<keyword evidence="2" id="KW-1185">Reference proteome</keyword>
<dbReference type="Proteomes" id="UP000194577">
    <property type="component" value="Unassembled WGS sequence"/>
</dbReference>
<reference evidence="1 2" key="1">
    <citation type="submission" date="2017-10" db="EMBL/GenBank/DDBJ databases">
        <title>Draft genome sequence of cellulolytic Actinomyces sp CtC72 isolated from cattle rumen fluid.</title>
        <authorList>
            <person name="Joshi A.J."/>
            <person name="Vasudevan G."/>
            <person name="Lanjekar V.B."/>
            <person name="Hivarkar S."/>
            <person name="Engineer A."/>
            <person name="Pore S.D."/>
            <person name="Dhakephalkar P.K."/>
            <person name="Dagar S."/>
        </authorList>
    </citation>
    <scope>NUCLEOTIDE SEQUENCE [LARGE SCALE GENOMIC DNA]</scope>
    <source>
        <strain evidence="2">CtC72</strain>
    </source>
</reference>
<protein>
    <submittedName>
        <fullName evidence="1">Uncharacterized protein</fullName>
    </submittedName>
</protein>